<accession>A0A0P1IE11</accession>
<dbReference type="EMBL" id="CYUD01000009">
    <property type="protein sequence ID" value="CUK07834.1"/>
    <property type="molecule type" value="Genomic_DNA"/>
</dbReference>
<feature type="region of interest" description="Disordered" evidence="1">
    <location>
        <begin position="121"/>
        <end position="148"/>
    </location>
</feature>
<name>A0A0P1IE11_9RHOB</name>
<dbReference type="OrthoDB" id="7707180at2"/>
<keyword evidence="2" id="KW-0472">Membrane</keyword>
<gene>
    <name evidence="3" type="ORF">RUE5091_02997</name>
</gene>
<feature type="transmembrane region" description="Helical" evidence="2">
    <location>
        <begin position="154"/>
        <end position="172"/>
    </location>
</feature>
<evidence type="ECO:0000313" key="3">
    <source>
        <dbReference type="EMBL" id="CUK07834.1"/>
    </source>
</evidence>
<organism evidence="3 4">
    <name type="scientific">Ruegeria denitrificans</name>
    <dbReference type="NCBI Taxonomy" id="1715692"/>
    <lineage>
        <taxon>Bacteria</taxon>
        <taxon>Pseudomonadati</taxon>
        <taxon>Pseudomonadota</taxon>
        <taxon>Alphaproteobacteria</taxon>
        <taxon>Rhodobacterales</taxon>
        <taxon>Roseobacteraceae</taxon>
        <taxon>Ruegeria</taxon>
    </lineage>
</organism>
<sequence>MGLEYDFDIVAIAPDEVDPEHGMAAVTGHRAVRASFRNVQAVEALHSASPKIQRIFLESGFSLEPKGHSLPHGVFLSEDTQDRERILKRLFANIRNMGVQGEYCGEFDFWHFLDDVRRARPRANAARKAQDPAPTTPHPRAENKPKRRSVQGRIGFALGLAVVVIVVLRYLASEGTAP</sequence>
<keyword evidence="4" id="KW-1185">Reference proteome</keyword>
<evidence type="ECO:0000256" key="2">
    <source>
        <dbReference type="SAM" id="Phobius"/>
    </source>
</evidence>
<protein>
    <submittedName>
        <fullName evidence="3">Uncharacterized protein</fullName>
    </submittedName>
</protein>
<keyword evidence="2" id="KW-1133">Transmembrane helix</keyword>
<evidence type="ECO:0000256" key="1">
    <source>
        <dbReference type="SAM" id="MobiDB-lite"/>
    </source>
</evidence>
<dbReference type="STRING" id="1715692.RUE5091_02997"/>
<dbReference type="Proteomes" id="UP000051260">
    <property type="component" value="Unassembled WGS sequence"/>
</dbReference>
<dbReference type="AlphaFoldDB" id="A0A0P1IE11"/>
<keyword evidence="2" id="KW-0812">Transmembrane</keyword>
<evidence type="ECO:0000313" key="4">
    <source>
        <dbReference type="Proteomes" id="UP000051260"/>
    </source>
</evidence>
<dbReference type="RefSeq" id="WP_058282674.1">
    <property type="nucleotide sequence ID" value="NZ_CYUD01000009.1"/>
</dbReference>
<proteinExistence type="predicted"/>
<reference evidence="4" key="1">
    <citation type="submission" date="2015-09" db="EMBL/GenBank/DDBJ databases">
        <authorList>
            <person name="Rodrigo-Torres L."/>
            <person name="Arahal D.R."/>
        </authorList>
    </citation>
    <scope>NUCLEOTIDE SEQUENCE [LARGE SCALE GENOMIC DNA]</scope>
    <source>
        <strain evidence="4">CECT 5091</strain>
    </source>
</reference>